<comment type="pathway">
    <text evidence="7">Bacterial outer membrane biogenesis; LPS lipid A biosynthesis.</text>
</comment>
<comment type="similarity">
    <text evidence="7">Belongs to the transferase hexapeptide repeat family. LpxD subfamily.</text>
</comment>
<evidence type="ECO:0000313" key="10">
    <source>
        <dbReference type="Proteomes" id="UP000786183"/>
    </source>
</evidence>
<evidence type="ECO:0000256" key="6">
    <source>
        <dbReference type="ARBA" id="ARBA00023315"/>
    </source>
</evidence>
<keyword evidence="5 7" id="KW-0443">Lipid metabolism</keyword>
<dbReference type="Pfam" id="PF00132">
    <property type="entry name" value="Hexapep"/>
    <property type="match status" value="3"/>
</dbReference>
<evidence type="ECO:0000256" key="3">
    <source>
        <dbReference type="ARBA" id="ARBA00022679"/>
    </source>
</evidence>
<feature type="active site" description="Proton acceptor" evidence="7">
    <location>
        <position position="226"/>
    </location>
</feature>
<keyword evidence="4 7" id="KW-0677">Repeat</keyword>
<comment type="function">
    <text evidence="7">Catalyzes the N-acylation of UDP-3-O-acylglucosamine using 3-hydroxyacyl-ACP as the acyl donor. Is involved in the biosynthesis of lipid A, a phosphorylated glycolipid that anchors the lipopolysaccharide to the outer membrane of the cell.</text>
</comment>
<comment type="caution">
    <text evidence="9">The sequence shown here is derived from an EMBL/GenBank/DDBJ whole genome shotgun (WGS) entry which is preliminary data.</text>
</comment>
<dbReference type="GO" id="GO:0103118">
    <property type="term" value="F:UDP-3-O-[(3R)-3-hydroxyacyl]-glucosamine N-acyltransferase activity"/>
    <property type="evidence" value="ECO:0007669"/>
    <property type="project" value="UniProtKB-EC"/>
</dbReference>
<name>A0ABS7WQX9_9BACT</name>
<dbReference type="NCBIfam" id="TIGR01853">
    <property type="entry name" value="lipid_A_lpxD"/>
    <property type="match status" value="1"/>
</dbReference>
<evidence type="ECO:0000256" key="7">
    <source>
        <dbReference type="HAMAP-Rule" id="MF_00523"/>
    </source>
</evidence>
<sequence length="314" mass="33722">MKDLKFLCEYLEIECEKNIAIKALNSLSLASNEELSFALKNNDELANTKAAAVLVNKALKDYVPKNSLAIVVDDAKLAFAKLSKLFAKELLSNAKNAIVGKNCNIMPNVHLGSNSVIGDECIIMSGAFVGDNVKIGNKCIIYPNVVIYNDTKIGNNCIFHANSVIGSDGFGYASSIKGHTKIYHNGFVEIEDNVEIGSCVCIDRAVFDKTLIKSGSKIDNLVQIGHNCEIGNNCIIVSQTGLAGSSKLGSFVIMGGQSATSGHLSIKDGCIIAARGGVSKSLTESKTYGGFPIMEQKEWLRMQAKLKRITSDES</sequence>
<dbReference type="Pfam" id="PF04613">
    <property type="entry name" value="LpxD"/>
    <property type="match status" value="1"/>
</dbReference>
<gene>
    <name evidence="7 9" type="primary">lpxD</name>
    <name evidence="9" type="ORF">AVCANL283_01250</name>
</gene>
<dbReference type="Proteomes" id="UP000786183">
    <property type="component" value="Unassembled WGS sequence"/>
</dbReference>
<comment type="catalytic activity">
    <reaction evidence="7">
        <text>a UDP-3-O-[(3R)-3-hydroxyacyl]-alpha-D-glucosamine + a (3R)-hydroxyacyl-[ACP] = a UDP-2-N,3-O-bis[(3R)-3-hydroxyacyl]-alpha-D-glucosamine + holo-[ACP] + H(+)</text>
        <dbReference type="Rhea" id="RHEA:53836"/>
        <dbReference type="Rhea" id="RHEA-COMP:9685"/>
        <dbReference type="Rhea" id="RHEA-COMP:9945"/>
        <dbReference type="ChEBI" id="CHEBI:15378"/>
        <dbReference type="ChEBI" id="CHEBI:64479"/>
        <dbReference type="ChEBI" id="CHEBI:78827"/>
        <dbReference type="ChEBI" id="CHEBI:137740"/>
        <dbReference type="ChEBI" id="CHEBI:137748"/>
        <dbReference type="EC" id="2.3.1.191"/>
    </reaction>
</comment>
<evidence type="ECO:0000313" key="9">
    <source>
        <dbReference type="EMBL" id="MBZ7986742.1"/>
    </source>
</evidence>
<protein>
    <recommendedName>
        <fullName evidence="7">UDP-3-O-acylglucosamine N-acyltransferase</fullName>
        <ecNumber evidence="7">2.3.1.191</ecNumber>
    </recommendedName>
</protein>
<dbReference type="InterPro" id="IPR001451">
    <property type="entry name" value="Hexapep"/>
</dbReference>
<dbReference type="SUPFAM" id="SSF51161">
    <property type="entry name" value="Trimeric LpxA-like enzymes"/>
    <property type="match status" value="1"/>
</dbReference>
<evidence type="ECO:0000256" key="5">
    <source>
        <dbReference type="ARBA" id="ARBA00023098"/>
    </source>
</evidence>
<dbReference type="InterPro" id="IPR020573">
    <property type="entry name" value="UDP_GlcNAc_AcTrfase_non-rep"/>
</dbReference>
<feature type="domain" description="UDP-3-O-[3-hydroxymyristoyl] glucosamine N-acyltransferase non-repeat region" evidence="8">
    <location>
        <begin position="19"/>
        <end position="85"/>
    </location>
</feature>
<dbReference type="PANTHER" id="PTHR43378:SF2">
    <property type="entry name" value="UDP-3-O-ACYLGLUCOSAMINE N-ACYLTRANSFERASE 1, MITOCHONDRIAL-RELATED"/>
    <property type="match status" value="1"/>
</dbReference>
<keyword evidence="3 7" id="KW-0808">Transferase</keyword>
<dbReference type="Gene3D" id="2.160.10.10">
    <property type="entry name" value="Hexapeptide repeat proteins"/>
    <property type="match status" value="1"/>
</dbReference>
<organism evidence="9 10">
    <name type="scientific">Campylobacter canadensis</name>
    <dbReference type="NCBI Taxonomy" id="449520"/>
    <lineage>
        <taxon>Bacteria</taxon>
        <taxon>Pseudomonadati</taxon>
        <taxon>Campylobacterota</taxon>
        <taxon>Epsilonproteobacteria</taxon>
        <taxon>Campylobacterales</taxon>
        <taxon>Campylobacteraceae</taxon>
        <taxon>Campylobacter</taxon>
    </lineage>
</organism>
<dbReference type="EMBL" id="JACGBB010000002">
    <property type="protein sequence ID" value="MBZ7986742.1"/>
    <property type="molecule type" value="Genomic_DNA"/>
</dbReference>
<dbReference type="HAMAP" id="MF_00523">
    <property type="entry name" value="LpxD"/>
    <property type="match status" value="1"/>
</dbReference>
<keyword evidence="2 7" id="KW-0441">Lipid A biosynthesis</keyword>
<dbReference type="PANTHER" id="PTHR43378">
    <property type="entry name" value="UDP-3-O-ACYLGLUCOSAMINE N-ACYLTRANSFERASE"/>
    <property type="match status" value="1"/>
</dbReference>
<dbReference type="EC" id="2.3.1.191" evidence="7"/>
<keyword evidence="6 7" id="KW-0012">Acyltransferase</keyword>
<evidence type="ECO:0000256" key="1">
    <source>
        <dbReference type="ARBA" id="ARBA00022516"/>
    </source>
</evidence>
<dbReference type="RefSeq" id="WP_172230108.1">
    <property type="nucleotide sequence ID" value="NZ_CP035946.1"/>
</dbReference>
<keyword evidence="1 7" id="KW-0444">Lipid biosynthesis</keyword>
<dbReference type="NCBIfam" id="NF002060">
    <property type="entry name" value="PRK00892.1"/>
    <property type="match status" value="1"/>
</dbReference>
<dbReference type="InterPro" id="IPR011004">
    <property type="entry name" value="Trimer_LpxA-like_sf"/>
</dbReference>
<evidence type="ECO:0000256" key="4">
    <source>
        <dbReference type="ARBA" id="ARBA00022737"/>
    </source>
</evidence>
<dbReference type="InterPro" id="IPR007691">
    <property type="entry name" value="LpxD"/>
</dbReference>
<comment type="subunit">
    <text evidence="7">Homotrimer.</text>
</comment>
<evidence type="ECO:0000259" key="8">
    <source>
        <dbReference type="Pfam" id="PF04613"/>
    </source>
</evidence>
<accession>A0ABS7WQX9</accession>
<evidence type="ECO:0000256" key="2">
    <source>
        <dbReference type="ARBA" id="ARBA00022556"/>
    </source>
</evidence>
<reference evidence="9 10" key="1">
    <citation type="submission" date="2020-07" db="EMBL/GenBank/DDBJ databases">
        <title>Transfer of Campylobacter canadensis to the novel genus Avispirillum gen. nov., that also includes two novel species recovered from migratory waterfowl: Avispirillum anseris sp. nov. and Avispirillum brantae sp. nov.</title>
        <authorList>
            <person name="Miller W.G."/>
            <person name="Chapman M.H."/>
            <person name="Yee E."/>
            <person name="Inglis G.D."/>
        </authorList>
    </citation>
    <scope>NUCLEOTIDE SEQUENCE [LARGE SCALE GENOMIC DNA]</scope>
    <source>
        <strain evidence="9 10">L283</strain>
    </source>
</reference>
<keyword evidence="10" id="KW-1185">Reference proteome</keyword>
<proteinExistence type="inferred from homology"/>
<dbReference type="CDD" id="cd03352">
    <property type="entry name" value="LbH_LpxD"/>
    <property type="match status" value="1"/>
</dbReference>
<dbReference type="Gene3D" id="3.40.1390.10">
    <property type="entry name" value="MurE/MurF, N-terminal domain"/>
    <property type="match status" value="1"/>
</dbReference>